<dbReference type="InterPro" id="IPR019786">
    <property type="entry name" value="Zinc_finger_PHD-type_CS"/>
</dbReference>
<keyword evidence="8" id="KW-0539">Nucleus</keyword>
<evidence type="ECO:0000256" key="2">
    <source>
        <dbReference type="ARBA" id="ARBA00022723"/>
    </source>
</evidence>
<keyword evidence="5" id="KW-0862">Zinc</keyword>
<feature type="region of interest" description="Disordered" evidence="10">
    <location>
        <begin position="154"/>
        <end position="182"/>
    </location>
</feature>
<evidence type="ECO:0000256" key="1">
    <source>
        <dbReference type="ARBA" id="ARBA00004123"/>
    </source>
</evidence>
<keyword evidence="7" id="KW-0804">Transcription</keyword>
<dbReference type="PANTHER" id="PTHR45888">
    <property type="entry name" value="HL01030P-RELATED"/>
    <property type="match status" value="1"/>
</dbReference>
<dbReference type="InterPro" id="IPR013083">
    <property type="entry name" value="Znf_RING/FYVE/PHD"/>
</dbReference>
<evidence type="ECO:0000259" key="11">
    <source>
        <dbReference type="PROSITE" id="PS50016"/>
    </source>
</evidence>
<evidence type="ECO:0000313" key="13">
    <source>
        <dbReference type="Proteomes" id="UP000681967"/>
    </source>
</evidence>
<dbReference type="InterPro" id="IPR019787">
    <property type="entry name" value="Znf_PHD-finger"/>
</dbReference>
<sequence length="279" mass="30912">MVAKGTQDRRSSSSTKAATTSTTTKRTRISSASHDKKKVAKPIGICGFCLGDNEKNANGVSEKMINCAECGNSGHPSCLQYSEKLVKKIRTIHWQCIDCKRCIGCNKSDDSLLFCDFCDAGVHPKCCNPPLNSIPKGDFACNVCRDEILLSPPNKNLSSSSSSSTRSRRSINLNDEDPPATLSRSVTELDDDIGNFFIPNKQNLNNIRQQSVQKAMKYLRENKTIKSTNKKLLKRTHATTLNTNTIKENDELLAETILSSSKTPRIRKKLLSEDLCSEY</sequence>
<dbReference type="FunFam" id="3.30.40.10:FF:000005">
    <property type="entry name" value="zinc finger protein isoform X1"/>
    <property type="match status" value="1"/>
</dbReference>
<dbReference type="AlphaFoldDB" id="A0A8S3BT98"/>
<dbReference type="GO" id="GO:0005634">
    <property type="term" value="C:nucleus"/>
    <property type="evidence" value="ECO:0007669"/>
    <property type="project" value="UniProtKB-SubCell"/>
</dbReference>
<dbReference type="PANTHER" id="PTHR45888:SF4">
    <property type="entry name" value="PHD FINGER PROTEIN 10"/>
    <property type="match status" value="1"/>
</dbReference>
<reference evidence="12" key="1">
    <citation type="submission" date="2021-02" db="EMBL/GenBank/DDBJ databases">
        <authorList>
            <person name="Nowell W R."/>
        </authorList>
    </citation>
    <scope>NUCLEOTIDE SEQUENCE</scope>
</reference>
<dbReference type="Pfam" id="PF00628">
    <property type="entry name" value="PHD"/>
    <property type="match status" value="1"/>
</dbReference>
<dbReference type="Gene3D" id="3.30.40.10">
    <property type="entry name" value="Zinc/RING finger domain, C3HC4 (zinc finger)"/>
    <property type="match status" value="1"/>
</dbReference>
<dbReference type="SMART" id="SM00249">
    <property type="entry name" value="PHD"/>
    <property type="match status" value="2"/>
</dbReference>
<comment type="caution">
    <text evidence="12">The sequence shown here is derived from an EMBL/GenBank/DDBJ whole genome shotgun (WGS) entry which is preliminary data.</text>
</comment>
<dbReference type="GO" id="GO:0008270">
    <property type="term" value="F:zinc ion binding"/>
    <property type="evidence" value="ECO:0007669"/>
    <property type="project" value="UniProtKB-KW"/>
</dbReference>
<proteinExistence type="predicted"/>
<keyword evidence="2" id="KW-0479">Metal-binding</keyword>
<evidence type="ECO:0000256" key="10">
    <source>
        <dbReference type="SAM" id="MobiDB-lite"/>
    </source>
</evidence>
<feature type="domain" description="PHD-type" evidence="11">
    <location>
        <begin position="43"/>
        <end position="102"/>
    </location>
</feature>
<evidence type="ECO:0000256" key="9">
    <source>
        <dbReference type="PROSITE-ProRule" id="PRU00146"/>
    </source>
</evidence>
<keyword evidence="3" id="KW-0677">Repeat</keyword>
<accession>A0A8S3BT98</accession>
<evidence type="ECO:0000313" key="12">
    <source>
        <dbReference type="EMBL" id="CAF4856605.1"/>
    </source>
</evidence>
<evidence type="ECO:0000256" key="7">
    <source>
        <dbReference type="ARBA" id="ARBA00023163"/>
    </source>
</evidence>
<evidence type="ECO:0000256" key="6">
    <source>
        <dbReference type="ARBA" id="ARBA00023015"/>
    </source>
</evidence>
<dbReference type="Proteomes" id="UP000681967">
    <property type="component" value="Unassembled WGS sequence"/>
</dbReference>
<dbReference type="InterPro" id="IPR011011">
    <property type="entry name" value="Znf_FYVE_PHD"/>
</dbReference>
<keyword evidence="4 9" id="KW-0863">Zinc-finger</keyword>
<dbReference type="EMBL" id="CAJOBH010154166">
    <property type="protein sequence ID" value="CAF4856605.1"/>
    <property type="molecule type" value="Genomic_DNA"/>
</dbReference>
<feature type="region of interest" description="Disordered" evidence="10">
    <location>
        <begin position="1"/>
        <end position="36"/>
    </location>
</feature>
<evidence type="ECO:0000256" key="4">
    <source>
        <dbReference type="ARBA" id="ARBA00022771"/>
    </source>
</evidence>
<dbReference type="InterPro" id="IPR001965">
    <property type="entry name" value="Znf_PHD"/>
</dbReference>
<name>A0A8S3BT98_9BILA</name>
<feature type="domain" description="PHD-type" evidence="11">
    <location>
        <begin position="99"/>
        <end position="147"/>
    </location>
</feature>
<evidence type="ECO:0000256" key="8">
    <source>
        <dbReference type="ARBA" id="ARBA00023242"/>
    </source>
</evidence>
<feature type="compositionally biased region" description="Basic and acidic residues" evidence="10">
    <location>
        <begin position="1"/>
        <end position="11"/>
    </location>
</feature>
<organism evidence="12 13">
    <name type="scientific">Rotaria magnacalcarata</name>
    <dbReference type="NCBI Taxonomy" id="392030"/>
    <lineage>
        <taxon>Eukaryota</taxon>
        <taxon>Metazoa</taxon>
        <taxon>Spiralia</taxon>
        <taxon>Gnathifera</taxon>
        <taxon>Rotifera</taxon>
        <taxon>Eurotatoria</taxon>
        <taxon>Bdelloidea</taxon>
        <taxon>Philodinida</taxon>
        <taxon>Philodinidae</taxon>
        <taxon>Rotaria</taxon>
    </lineage>
</organism>
<feature type="compositionally biased region" description="Low complexity" evidence="10">
    <location>
        <begin position="12"/>
        <end position="32"/>
    </location>
</feature>
<dbReference type="PROSITE" id="PS01359">
    <property type="entry name" value="ZF_PHD_1"/>
    <property type="match status" value="1"/>
</dbReference>
<evidence type="ECO:0000256" key="5">
    <source>
        <dbReference type="ARBA" id="ARBA00022833"/>
    </source>
</evidence>
<dbReference type="SUPFAM" id="SSF57903">
    <property type="entry name" value="FYVE/PHD zinc finger"/>
    <property type="match status" value="2"/>
</dbReference>
<protein>
    <recommendedName>
        <fullName evidence="11">PHD-type domain-containing protein</fullName>
    </recommendedName>
</protein>
<dbReference type="PROSITE" id="PS50016">
    <property type="entry name" value="ZF_PHD_2"/>
    <property type="match status" value="2"/>
</dbReference>
<gene>
    <name evidence="12" type="ORF">BYL167_LOCUS50417</name>
</gene>
<evidence type="ECO:0000256" key="3">
    <source>
        <dbReference type="ARBA" id="ARBA00022737"/>
    </source>
</evidence>
<keyword evidence="6" id="KW-0805">Transcription regulation</keyword>
<comment type="subcellular location">
    <subcellularLocation>
        <location evidence="1">Nucleus</location>
    </subcellularLocation>
</comment>